<comment type="subcellular location">
    <subcellularLocation>
        <location evidence="1 7">Cell membrane</location>
        <topology evidence="1 7">Multi-pass membrane protein</topology>
    </subcellularLocation>
</comment>
<comment type="caution">
    <text evidence="9">The sequence shown here is derived from an EMBL/GenBank/DDBJ whole genome shotgun (WGS) entry which is preliminary data.</text>
</comment>
<name>A0A3D9I5H5_9BACL</name>
<gene>
    <name evidence="9" type="ORF">DFP98_13724</name>
</gene>
<feature type="transmembrane region" description="Helical" evidence="7">
    <location>
        <begin position="22"/>
        <end position="41"/>
    </location>
</feature>
<feature type="transmembrane region" description="Helical" evidence="7">
    <location>
        <begin position="117"/>
        <end position="135"/>
    </location>
</feature>
<dbReference type="PANTHER" id="PTHR43227:SF11">
    <property type="entry name" value="BLL4140 PROTEIN"/>
    <property type="match status" value="1"/>
</dbReference>
<dbReference type="AlphaFoldDB" id="A0A3D9I5H5"/>
<reference evidence="9 10" key="1">
    <citation type="submission" date="2018-07" db="EMBL/GenBank/DDBJ databases">
        <title>Genomic Encyclopedia of Type Strains, Phase III (KMG-III): the genomes of soil and plant-associated and newly described type strains.</title>
        <authorList>
            <person name="Whitman W."/>
        </authorList>
    </citation>
    <scope>NUCLEOTIDE SEQUENCE [LARGE SCALE GENOMIC DNA]</scope>
    <source>
        <strain evidence="9 10">CECT 7287</strain>
    </source>
</reference>
<dbReference type="PANTHER" id="PTHR43227">
    <property type="entry name" value="BLL4140 PROTEIN"/>
    <property type="match status" value="1"/>
</dbReference>
<evidence type="ECO:0000256" key="5">
    <source>
        <dbReference type="ARBA" id="ARBA00022989"/>
    </source>
</evidence>
<feature type="transmembrane region" description="Helical" evidence="7">
    <location>
        <begin position="167"/>
        <end position="190"/>
    </location>
</feature>
<dbReference type="OrthoDB" id="145927at2"/>
<evidence type="ECO:0000259" key="8">
    <source>
        <dbReference type="PROSITE" id="PS50928"/>
    </source>
</evidence>
<evidence type="ECO:0000256" key="1">
    <source>
        <dbReference type="ARBA" id="ARBA00004651"/>
    </source>
</evidence>
<keyword evidence="4 7" id="KW-0812">Transmembrane</keyword>
<dbReference type="PROSITE" id="PS50928">
    <property type="entry name" value="ABC_TM1"/>
    <property type="match status" value="1"/>
</dbReference>
<protein>
    <submittedName>
        <fullName evidence="9">Raffinose/stachyose/melibiose transport system permease protein</fullName>
    </submittedName>
</protein>
<dbReference type="SUPFAM" id="SSF161098">
    <property type="entry name" value="MetI-like"/>
    <property type="match status" value="1"/>
</dbReference>
<dbReference type="InterPro" id="IPR035906">
    <property type="entry name" value="MetI-like_sf"/>
</dbReference>
<feature type="domain" description="ABC transmembrane type-1" evidence="8">
    <location>
        <begin position="79"/>
        <end position="294"/>
    </location>
</feature>
<evidence type="ECO:0000256" key="4">
    <source>
        <dbReference type="ARBA" id="ARBA00022692"/>
    </source>
</evidence>
<evidence type="ECO:0000313" key="9">
    <source>
        <dbReference type="EMBL" id="RED57032.1"/>
    </source>
</evidence>
<dbReference type="GO" id="GO:0005886">
    <property type="term" value="C:plasma membrane"/>
    <property type="evidence" value="ECO:0007669"/>
    <property type="project" value="UniProtKB-SubCell"/>
</dbReference>
<dbReference type="RefSeq" id="WP_116064756.1">
    <property type="nucleotide sequence ID" value="NZ_QRDZ01000037.1"/>
</dbReference>
<dbReference type="Pfam" id="PF00528">
    <property type="entry name" value="BPD_transp_1"/>
    <property type="match status" value="1"/>
</dbReference>
<evidence type="ECO:0000256" key="7">
    <source>
        <dbReference type="RuleBase" id="RU363032"/>
    </source>
</evidence>
<feature type="transmembrane region" description="Helical" evidence="7">
    <location>
        <begin position="268"/>
        <end position="295"/>
    </location>
</feature>
<evidence type="ECO:0000256" key="6">
    <source>
        <dbReference type="ARBA" id="ARBA00023136"/>
    </source>
</evidence>
<keyword evidence="6 7" id="KW-0472">Membrane</keyword>
<dbReference type="InterPro" id="IPR000515">
    <property type="entry name" value="MetI-like"/>
</dbReference>
<dbReference type="InterPro" id="IPR050809">
    <property type="entry name" value="UgpAE/MalFG_permease"/>
</dbReference>
<keyword evidence="2 7" id="KW-0813">Transport</keyword>
<dbReference type="CDD" id="cd06261">
    <property type="entry name" value="TM_PBP2"/>
    <property type="match status" value="1"/>
</dbReference>
<proteinExistence type="inferred from homology"/>
<evidence type="ECO:0000313" key="10">
    <source>
        <dbReference type="Proteomes" id="UP000256977"/>
    </source>
</evidence>
<accession>A0A3D9I5H5</accession>
<dbReference type="EMBL" id="QRDZ01000037">
    <property type="protein sequence ID" value="RED57032.1"/>
    <property type="molecule type" value="Genomic_DNA"/>
</dbReference>
<keyword evidence="3" id="KW-1003">Cell membrane</keyword>
<dbReference type="Proteomes" id="UP000256977">
    <property type="component" value="Unassembled WGS sequence"/>
</dbReference>
<organism evidence="9 10">
    <name type="scientific">Cohnella phaseoli</name>
    <dbReference type="NCBI Taxonomy" id="456490"/>
    <lineage>
        <taxon>Bacteria</taxon>
        <taxon>Bacillati</taxon>
        <taxon>Bacillota</taxon>
        <taxon>Bacilli</taxon>
        <taxon>Bacillales</taxon>
        <taxon>Paenibacillaceae</taxon>
        <taxon>Cohnella</taxon>
    </lineage>
</organism>
<keyword evidence="10" id="KW-1185">Reference proteome</keyword>
<keyword evidence="5 7" id="KW-1133">Transmembrane helix</keyword>
<sequence length="305" mass="33960">MQGTRGFSADGLLRKLAKSGKGYLLILPTFALILVFSYYPFLQALHKSFFHWDGQSTSFAGLDNYKRMFTGDAELGKAARNQIVITVVSILKIVTLPLLVARLMFALTSGWATRTYRIMLLLPMTVPWIVMGYVWKNMYAPKGVFNTLFAQLGLESWAHNWLGDPSMALGSVLFIGFPWAGGIAFLIYLAGFQGIDSSLLESARLDGAGFWRRFLSIELPLVQTQTRILLVLTVLDSLKSYGFLIFLTNGGPAYATLSPGVWIYQNSFVFLRFGYASAIGVVLLLVSALLSWLMIRLTKRGDLHD</sequence>
<dbReference type="Gene3D" id="1.10.3720.10">
    <property type="entry name" value="MetI-like"/>
    <property type="match status" value="1"/>
</dbReference>
<evidence type="ECO:0000256" key="2">
    <source>
        <dbReference type="ARBA" id="ARBA00022448"/>
    </source>
</evidence>
<evidence type="ECO:0000256" key="3">
    <source>
        <dbReference type="ARBA" id="ARBA00022475"/>
    </source>
</evidence>
<dbReference type="GO" id="GO:0055085">
    <property type="term" value="P:transmembrane transport"/>
    <property type="evidence" value="ECO:0007669"/>
    <property type="project" value="InterPro"/>
</dbReference>
<comment type="similarity">
    <text evidence="7">Belongs to the binding-protein-dependent transport system permease family.</text>
</comment>
<feature type="transmembrane region" description="Helical" evidence="7">
    <location>
        <begin position="83"/>
        <end position="105"/>
    </location>
</feature>